<dbReference type="EMBL" id="CP036261">
    <property type="protein sequence ID" value="QDS90027.1"/>
    <property type="molecule type" value="Genomic_DNA"/>
</dbReference>
<gene>
    <name evidence="1" type="ORF">EC9_42300</name>
</gene>
<organism evidence="1 2">
    <name type="scientific">Rosistilla ulvae</name>
    <dbReference type="NCBI Taxonomy" id="1930277"/>
    <lineage>
        <taxon>Bacteria</taxon>
        <taxon>Pseudomonadati</taxon>
        <taxon>Planctomycetota</taxon>
        <taxon>Planctomycetia</taxon>
        <taxon>Pirellulales</taxon>
        <taxon>Pirellulaceae</taxon>
        <taxon>Rosistilla</taxon>
    </lineage>
</organism>
<sequence length="32" mass="3654">MILLAEESWAADGSETWLRANGFVFPEWKVAE</sequence>
<dbReference type="Proteomes" id="UP000319557">
    <property type="component" value="Chromosome"/>
</dbReference>
<accession>A0A517M579</accession>
<protein>
    <submittedName>
        <fullName evidence="1">Uncharacterized protein</fullName>
    </submittedName>
</protein>
<name>A0A517M579_9BACT</name>
<keyword evidence="2" id="KW-1185">Reference proteome</keyword>
<evidence type="ECO:0000313" key="1">
    <source>
        <dbReference type="EMBL" id="QDS90027.1"/>
    </source>
</evidence>
<reference evidence="1 2" key="1">
    <citation type="submission" date="2019-02" db="EMBL/GenBank/DDBJ databases">
        <title>Deep-cultivation of Planctomycetes and their phenomic and genomic characterization uncovers novel biology.</title>
        <authorList>
            <person name="Wiegand S."/>
            <person name="Jogler M."/>
            <person name="Boedeker C."/>
            <person name="Pinto D."/>
            <person name="Vollmers J."/>
            <person name="Rivas-Marin E."/>
            <person name="Kohn T."/>
            <person name="Peeters S.H."/>
            <person name="Heuer A."/>
            <person name="Rast P."/>
            <person name="Oberbeckmann S."/>
            <person name="Bunk B."/>
            <person name="Jeske O."/>
            <person name="Meyerdierks A."/>
            <person name="Storesund J.E."/>
            <person name="Kallscheuer N."/>
            <person name="Luecker S."/>
            <person name="Lage O.M."/>
            <person name="Pohl T."/>
            <person name="Merkel B.J."/>
            <person name="Hornburger P."/>
            <person name="Mueller R.-W."/>
            <person name="Bruemmer F."/>
            <person name="Labrenz M."/>
            <person name="Spormann A.M."/>
            <person name="Op den Camp H."/>
            <person name="Overmann J."/>
            <person name="Amann R."/>
            <person name="Jetten M.S.M."/>
            <person name="Mascher T."/>
            <person name="Medema M.H."/>
            <person name="Devos D.P."/>
            <person name="Kaster A.-K."/>
            <person name="Ovreas L."/>
            <person name="Rohde M."/>
            <person name="Galperin M.Y."/>
            <person name="Jogler C."/>
        </authorList>
    </citation>
    <scope>NUCLEOTIDE SEQUENCE [LARGE SCALE GENOMIC DNA]</scope>
    <source>
        <strain evidence="1 2">EC9</strain>
    </source>
</reference>
<evidence type="ECO:0000313" key="2">
    <source>
        <dbReference type="Proteomes" id="UP000319557"/>
    </source>
</evidence>
<proteinExistence type="predicted"/>
<dbReference type="KEGG" id="ruv:EC9_42300"/>
<dbReference type="AlphaFoldDB" id="A0A517M579"/>